<keyword evidence="4" id="KW-0808">Transferase</keyword>
<keyword evidence="5" id="KW-0949">S-adenosyl-L-methionine</keyword>
<evidence type="ECO:0000256" key="5">
    <source>
        <dbReference type="ARBA" id="ARBA00022691"/>
    </source>
</evidence>
<dbReference type="Gene3D" id="2.170.270.10">
    <property type="entry name" value="SET domain"/>
    <property type="match status" value="1"/>
</dbReference>
<comment type="caution">
    <text evidence="10">The sequence shown here is derived from an EMBL/GenBank/DDBJ whole genome shotgun (WGS) entry which is preliminary data.</text>
</comment>
<dbReference type="PANTHER" id="PTHR46223:SF3">
    <property type="entry name" value="HISTONE-LYSINE N-METHYLTRANSFERASE SET-23"/>
    <property type="match status" value="1"/>
</dbReference>
<keyword evidence="2" id="KW-0158">Chromosome</keyword>
<dbReference type="OrthoDB" id="308383at2759"/>
<evidence type="ECO:0000256" key="1">
    <source>
        <dbReference type="ARBA" id="ARBA00004286"/>
    </source>
</evidence>
<dbReference type="PROSITE" id="PS50280">
    <property type="entry name" value="SET"/>
    <property type="match status" value="1"/>
</dbReference>
<dbReference type="SMART" id="SM00317">
    <property type="entry name" value="SET"/>
    <property type="match status" value="1"/>
</dbReference>
<evidence type="ECO:0000256" key="2">
    <source>
        <dbReference type="ARBA" id="ARBA00022454"/>
    </source>
</evidence>
<keyword evidence="3" id="KW-0489">Methyltransferase</keyword>
<dbReference type="SUPFAM" id="SSF82199">
    <property type="entry name" value="SET domain"/>
    <property type="match status" value="1"/>
</dbReference>
<proteinExistence type="predicted"/>
<reference evidence="10" key="1">
    <citation type="submission" date="2021-06" db="EMBL/GenBank/DDBJ databases">
        <authorList>
            <person name="Kallberg Y."/>
            <person name="Tangrot J."/>
            <person name="Rosling A."/>
        </authorList>
    </citation>
    <scope>NUCLEOTIDE SEQUENCE</scope>
    <source>
        <strain evidence="10">MA453B</strain>
    </source>
</reference>
<gene>
    <name evidence="10" type="ORF">DERYTH_LOCUS13430</name>
</gene>
<dbReference type="InterPro" id="IPR001214">
    <property type="entry name" value="SET_dom"/>
</dbReference>
<dbReference type="Proteomes" id="UP000789405">
    <property type="component" value="Unassembled WGS sequence"/>
</dbReference>
<dbReference type="GO" id="GO:0046872">
    <property type="term" value="F:metal ion binding"/>
    <property type="evidence" value="ECO:0007669"/>
    <property type="project" value="UniProtKB-KW"/>
</dbReference>
<comment type="subcellular location">
    <subcellularLocation>
        <location evidence="1">Chromosome</location>
    </subcellularLocation>
</comment>
<evidence type="ECO:0000259" key="9">
    <source>
        <dbReference type="PROSITE" id="PS50280"/>
    </source>
</evidence>
<evidence type="ECO:0000256" key="7">
    <source>
        <dbReference type="ARBA" id="ARBA00022833"/>
    </source>
</evidence>
<accession>A0A9N9HVG2</accession>
<protein>
    <submittedName>
        <fullName evidence="10">22623_t:CDS:1</fullName>
    </submittedName>
</protein>
<keyword evidence="7" id="KW-0862">Zinc</keyword>
<evidence type="ECO:0000256" key="8">
    <source>
        <dbReference type="SAM" id="MobiDB-lite"/>
    </source>
</evidence>
<feature type="region of interest" description="Disordered" evidence="8">
    <location>
        <begin position="1"/>
        <end position="20"/>
    </location>
</feature>
<sequence>MLTDSSTRYSSPHSSRSIIPSKQAASEATTALEQYFNPRMVYLWLKNLEAIIHLSQALNEKLNSDFISLEWAQHREVMKSTLRNIKHTREITTDLINREISLISSYVTEYSFSYELIQAIGIIIFRPPKYVKTIWDTVAEVVNKSHSSQQNVTLDLSGTGLPNNKIIPACIKEAFDGLTQIENKIDPWDSRLEELWNTDIKPPQKDLLPYSVYNDVDDDKIPYLEFTTENFKHWGVKDPAKEFSYGCTCRNNCRDLEASDIGAIYECNSFCGCDYTCPNRNIQNNNRNDKNLQIFKTSNRGWGVRTLKPIKEGSFVTEHVGEIINSRTSMLRSICYDKLNMMAYFDLDYGFDSERGSKVLCFNIGVNSLDSNYWCNISRFMNHSCDANLFFVETKDMRFQRIGFFAQRDISKNTELTLDYRIQNQNPEFKCLCGSKFCRKEKLGLPYQARYAEYLQDKPWYIGL</sequence>
<keyword evidence="6" id="KW-0479">Metal-binding</keyword>
<evidence type="ECO:0000256" key="3">
    <source>
        <dbReference type="ARBA" id="ARBA00022603"/>
    </source>
</evidence>
<evidence type="ECO:0000313" key="10">
    <source>
        <dbReference type="EMBL" id="CAG8708538.1"/>
    </source>
</evidence>
<dbReference type="EMBL" id="CAJVPY010009419">
    <property type="protein sequence ID" value="CAG8708538.1"/>
    <property type="molecule type" value="Genomic_DNA"/>
</dbReference>
<dbReference type="InterPro" id="IPR050973">
    <property type="entry name" value="H3K9_Histone-Lys_N-MTase"/>
</dbReference>
<keyword evidence="11" id="KW-1185">Reference proteome</keyword>
<dbReference type="AlphaFoldDB" id="A0A9N9HVG2"/>
<dbReference type="Pfam" id="PF00856">
    <property type="entry name" value="SET"/>
    <property type="match status" value="1"/>
</dbReference>
<evidence type="ECO:0000313" key="11">
    <source>
        <dbReference type="Proteomes" id="UP000789405"/>
    </source>
</evidence>
<feature type="domain" description="SET" evidence="9">
    <location>
        <begin position="290"/>
        <end position="421"/>
    </location>
</feature>
<name>A0A9N9HVG2_9GLOM</name>
<evidence type="ECO:0000256" key="6">
    <source>
        <dbReference type="ARBA" id="ARBA00022723"/>
    </source>
</evidence>
<dbReference type="GO" id="GO:0005694">
    <property type="term" value="C:chromosome"/>
    <property type="evidence" value="ECO:0007669"/>
    <property type="project" value="UniProtKB-SubCell"/>
</dbReference>
<evidence type="ECO:0000256" key="4">
    <source>
        <dbReference type="ARBA" id="ARBA00022679"/>
    </source>
</evidence>
<dbReference type="GO" id="GO:0032259">
    <property type="term" value="P:methylation"/>
    <property type="evidence" value="ECO:0007669"/>
    <property type="project" value="UniProtKB-KW"/>
</dbReference>
<dbReference type="GO" id="GO:0008168">
    <property type="term" value="F:methyltransferase activity"/>
    <property type="evidence" value="ECO:0007669"/>
    <property type="project" value="UniProtKB-KW"/>
</dbReference>
<organism evidence="10 11">
    <name type="scientific">Dentiscutata erythropus</name>
    <dbReference type="NCBI Taxonomy" id="1348616"/>
    <lineage>
        <taxon>Eukaryota</taxon>
        <taxon>Fungi</taxon>
        <taxon>Fungi incertae sedis</taxon>
        <taxon>Mucoromycota</taxon>
        <taxon>Glomeromycotina</taxon>
        <taxon>Glomeromycetes</taxon>
        <taxon>Diversisporales</taxon>
        <taxon>Gigasporaceae</taxon>
        <taxon>Dentiscutata</taxon>
    </lineage>
</organism>
<dbReference type="InterPro" id="IPR046341">
    <property type="entry name" value="SET_dom_sf"/>
</dbReference>
<dbReference type="PANTHER" id="PTHR46223">
    <property type="entry name" value="HISTONE-LYSINE N-METHYLTRANSFERASE SUV39H"/>
    <property type="match status" value="1"/>
</dbReference>